<evidence type="ECO:0000313" key="4">
    <source>
        <dbReference type="EMBL" id="KAA3460443.1"/>
    </source>
</evidence>
<protein>
    <submittedName>
        <fullName evidence="4">Lipoxygenase-like proteiny domain-containing protein 1-like</fullName>
    </submittedName>
</protein>
<evidence type="ECO:0000256" key="2">
    <source>
        <dbReference type="PROSITE-ProRule" id="PRU00152"/>
    </source>
</evidence>
<dbReference type="PANTHER" id="PTHR31969">
    <property type="entry name" value="GEM-LIKE PROTEIN 2"/>
    <property type="match status" value="1"/>
</dbReference>
<feature type="domain" description="PLAT" evidence="3">
    <location>
        <begin position="137"/>
        <end position="271"/>
    </location>
</feature>
<evidence type="ECO:0000256" key="1">
    <source>
        <dbReference type="ARBA" id="ARBA00009414"/>
    </source>
</evidence>
<dbReference type="PROSITE" id="PS50095">
    <property type="entry name" value="PLAT"/>
    <property type="match status" value="1"/>
</dbReference>
<dbReference type="InterPro" id="IPR004182">
    <property type="entry name" value="GRAM"/>
</dbReference>
<dbReference type="Gene3D" id="2.30.29.30">
    <property type="entry name" value="Pleckstrin-homology domain (PH domain)/Phosphotyrosine-binding domain (PTB)"/>
    <property type="match status" value="1"/>
</dbReference>
<dbReference type="Gene3D" id="2.60.60.20">
    <property type="entry name" value="PLAT/LH2 domain"/>
    <property type="match status" value="1"/>
</dbReference>
<name>A0A5B6USK2_9ROSI</name>
<accession>A0A5B6USK2</accession>
<sequence>MEISSKRSSDWKTPLKHLFHSKPLSLTQSPSSSFKSREDTAKLKNKNSSFASRIINHVKGKLSFGARIIVGGGSGSVFGQIFIVKEGEKLLKAFQCHLCTTAGPIPGLLFISTENVAFCGERWINVTSSPGQVLATLPYKVLVPIRKIKRVNRNGLDDESRDRLEDQCSSGRSFGRSVWIPELRSWGLMPYAHDYFERGNLDVFSGRGSCIGSPCRLNLTSDGSGWHHGWYCDYIEITSTGPQQPCAQTVFYVDQWLAADIPPFQLTAFRDGCYMRDEPRKHGRNVPLIVGNPESPA</sequence>
<reference evidence="5" key="1">
    <citation type="journal article" date="2019" name="Plant Biotechnol. J.">
        <title>Genome sequencing of the Australian wild diploid species Gossypium australe highlights disease resistance and delayed gland morphogenesis.</title>
        <authorList>
            <person name="Cai Y."/>
            <person name="Cai X."/>
            <person name="Wang Q."/>
            <person name="Wang P."/>
            <person name="Zhang Y."/>
            <person name="Cai C."/>
            <person name="Xu Y."/>
            <person name="Wang K."/>
            <person name="Zhou Z."/>
            <person name="Wang C."/>
            <person name="Geng S."/>
            <person name="Li B."/>
            <person name="Dong Q."/>
            <person name="Hou Y."/>
            <person name="Wang H."/>
            <person name="Ai P."/>
            <person name="Liu Z."/>
            <person name="Yi F."/>
            <person name="Sun M."/>
            <person name="An G."/>
            <person name="Cheng J."/>
            <person name="Zhang Y."/>
            <person name="Shi Q."/>
            <person name="Xie Y."/>
            <person name="Shi X."/>
            <person name="Chang Y."/>
            <person name="Huang F."/>
            <person name="Chen Y."/>
            <person name="Hong S."/>
            <person name="Mi L."/>
            <person name="Sun Q."/>
            <person name="Zhang L."/>
            <person name="Zhou B."/>
            <person name="Peng R."/>
            <person name="Zhang X."/>
            <person name="Liu F."/>
        </authorList>
    </citation>
    <scope>NUCLEOTIDE SEQUENCE [LARGE SCALE GENOMIC DNA]</scope>
    <source>
        <strain evidence="5">cv. PA1801</strain>
    </source>
</reference>
<keyword evidence="5" id="KW-1185">Reference proteome</keyword>
<dbReference type="Pfam" id="PF02893">
    <property type="entry name" value="GRAM"/>
    <property type="match status" value="1"/>
</dbReference>
<dbReference type="InterPro" id="IPR011993">
    <property type="entry name" value="PH-like_dom_sf"/>
</dbReference>
<organism evidence="4 5">
    <name type="scientific">Gossypium australe</name>
    <dbReference type="NCBI Taxonomy" id="47621"/>
    <lineage>
        <taxon>Eukaryota</taxon>
        <taxon>Viridiplantae</taxon>
        <taxon>Streptophyta</taxon>
        <taxon>Embryophyta</taxon>
        <taxon>Tracheophyta</taxon>
        <taxon>Spermatophyta</taxon>
        <taxon>Magnoliopsida</taxon>
        <taxon>eudicotyledons</taxon>
        <taxon>Gunneridae</taxon>
        <taxon>Pentapetalae</taxon>
        <taxon>rosids</taxon>
        <taxon>malvids</taxon>
        <taxon>Malvales</taxon>
        <taxon>Malvaceae</taxon>
        <taxon>Malvoideae</taxon>
        <taxon>Gossypium</taxon>
    </lineage>
</organism>
<dbReference type="InterPro" id="IPR037848">
    <property type="entry name" value="GEM-like"/>
</dbReference>
<comment type="similarity">
    <text evidence="1">Belongs to the GEM family.</text>
</comment>
<dbReference type="InterPro" id="IPR001024">
    <property type="entry name" value="PLAT/LH2_dom"/>
</dbReference>
<dbReference type="AlphaFoldDB" id="A0A5B6USK2"/>
<dbReference type="EMBL" id="SMMG02000009">
    <property type="protein sequence ID" value="KAA3460443.1"/>
    <property type="molecule type" value="Genomic_DNA"/>
</dbReference>
<dbReference type="Proteomes" id="UP000325315">
    <property type="component" value="Unassembled WGS sequence"/>
</dbReference>
<evidence type="ECO:0000259" key="3">
    <source>
        <dbReference type="PROSITE" id="PS50095"/>
    </source>
</evidence>
<comment type="caution">
    <text evidence="4">The sequence shown here is derived from an EMBL/GenBank/DDBJ whole genome shotgun (WGS) entry which is preliminary data.</text>
</comment>
<gene>
    <name evidence="4" type="ORF">EPI10_027101</name>
</gene>
<dbReference type="SUPFAM" id="SSF49723">
    <property type="entry name" value="Lipase/lipooxygenase domain (PLAT/LH2 domain)"/>
    <property type="match status" value="1"/>
</dbReference>
<evidence type="ECO:0000313" key="5">
    <source>
        <dbReference type="Proteomes" id="UP000325315"/>
    </source>
</evidence>
<proteinExistence type="inferred from homology"/>
<comment type="caution">
    <text evidence="2">Lacks conserved residue(s) required for the propagation of feature annotation.</text>
</comment>
<dbReference type="OrthoDB" id="5322100at2759"/>
<dbReference type="SMART" id="SM00568">
    <property type="entry name" value="GRAM"/>
    <property type="match status" value="1"/>
</dbReference>
<dbReference type="InterPro" id="IPR036392">
    <property type="entry name" value="PLAT/LH2_dom_sf"/>
</dbReference>